<dbReference type="Proteomes" id="UP000827092">
    <property type="component" value="Unassembled WGS sequence"/>
</dbReference>
<gene>
    <name evidence="1" type="ORF">JTE90_003988</name>
</gene>
<evidence type="ECO:0000313" key="1">
    <source>
        <dbReference type="EMBL" id="KAG8181841.1"/>
    </source>
</evidence>
<dbReference type="EMBL" id="JAFNEN010000493">
    <property type="protein sequence ID" value="KAG8181841.1"/>
    <property type="molecule type" value="Genomic_DNA"/>
</dbReference>
<reference evidence="1 2" key="1">
    <citation type="journal article" date="2022" name="Nat. Ecol. Evol.">
        <title>A masculinizing supergene underlies an exaggerated male reproductive morph in a spider.</title>
        <authorList>
            <person name="Hendrickx F."/>
            <person name="De Corte Z."/>
            <person name="Sonet G."/>
            <person name="Van Belleghem S.M."/>
            <person name="Kostlbacher S."/>
            <person name="Vangestel C."/>
        </authorList>
    </citation>
    <scope>NUCLEOTIDE SEQUENCE [LARGE SCALE GENOMIC DNA]</scope>
    <source>
        <strain evidence="1">W744_W776</strain>
    </source>
</reference>
<evidence type="ECO:0000313" key="2">
    <source>
        <dbReference type="Proteomes" id="UP000827092"/>
    </source>
</evidence>
<comment type="caution">
    <text evidence="1">The sequence shown here is derived from an EMBL/GenBank/DDBJ whole genome shotgun (WGS) entry which is preliminary data.</text>
</comment>
<organism evidence="1 2">
    <name type="scientific">Oedothorax gibbosus</name>
    <dbReference type="NCBI Taxonomy" id="931172"/>
    <lineage>
        <taxon>Eukaryota</taxon>
        <taxon>Metazoa</taxon>
        <taxon>Ecdysozoa</taxon>
        <taxon>Arthropoda</taxon>
        <taxon>Chelicerata</taxon>
        <taxon>Arachnida</taxon>
        <taxon>Araneae</taxon>
        <taxon>Araneomorphae</taxon>
        <taxon>Entelegynae</taxon>
        <taxon>Araneoidea</taxon>
        <taxon>Linyphiidae</taxon>
        <taxon>Erigoninae</taxon>
        <taxon>Oedothorax</taxon>
    </lineage>
</organism>
<proteinExistence type="predicted"/>
<protein>
    <submittedName>
        <fullName evidence="1">Uncharacterized protein</fullName>
    </submittedName>
</protein>
<dbReference type="AlphaFoldDB" id="A0AAV6UDW3"/>
<keyword evidence="2" id="KW-1185">Reference proteome</keyword>
<accession>A0AAV6UDW3</accession>
<name>A0AAV6UDW3_9ARAC</name>
<sequence length="110" mass="12560">MSVNCTVEEKTHRESNTKFCNIGCISCLRTAQKKRVWNYETADSNTSVGTQVLDIIVEKISKHYLLETHKESNTKSSNIQTRKVSASCTEEETLKLRDSRPQHKCWHSSG</sequence>